<dbReference type="Proteomes" id="UP001234989">
    <property type="component" value="Chromosome 7"/>
</dbReference>
<dbReference type="PANTHER" id="PTHR24559">
    <property type="entry name" value="TRANSPOSON TY3-I GAG-POL POLYPROTEIN"/>
    <property type="match status" value="1"/>
</dbReference>
<sequence>MDLMNHMLMLYSDSFLIILNDDILVYFENREQHEQHMRIVLHILRDQRLYVKFTKCEFWLESTVFLGHVVSNDDIMVDPMKIEAVHSWVRPTIPIKVHSFIRLAGNL</sequence>
<evidence type="ECO:0000313" key="3">
    <source>
        <dbReference type="Proteomes" id="UP001234989"/>
    </source>
</evidence>
<dbReference type="AlphaFoldDB" id="A0AAF0U1A8"/>
<dbReference type="SUPFAM" id="SSF56672">
    <property type="entry name" value="DNA/RNA polymerases"/>
    <property type="match status" value="1"/>
</dbReference>
<reference evidence="2" key="1">
    <citation type="submission" date="2023-08" db="EMBL/GenBank/DDBJ databases">
        <title>A de novo genome assembly of Solanum verrucosum Schlechtendal, a Mexican diploid species geographically isolated from the other diploid A-genome species in potato relatives.</title>
        <authorList>
            <person name="Hosaka K."/>
        </authorList>
    </citation>
    <scope>NUCLEOTIDE SEQUENCE</scope>
    <source>
        <tissue evidence="2">Young leaves</tissue>
    </source>
</reference>
<dbReference type="PANTHER" id="PTHR24559:SF444">
    <property type="entry name" value="REVERSE TRANSCRIPTASE DOMAIN-CONTAINING PROTEIN"/>
    <property type="match status" value="1"/>
</dbReference>
<dbReference type="InterPro" id="IPR043502">
    <property type="entry name" value="DNA/RNA_pol_sf"/>
</dbReference>
<dbReference type="Pfam" id="PF00078">
    <property type="entry name" value="RVT_1"/>
    <property type="match status" value="1"/>
</dbReference>
<accession>A0AAF0U1A8</accession>
<dbReference type="EMBL" id="CP133618">
    <property type="protein sequence ID" value="WMV37418.1"/>
    <property type="molecule type" value="Genomic_DNA"/>
</dbReference>
<dbReference type="InterPro" id="IPR053134">
    <property type="entry name" value="RNA-dir_DNA_polymerase"/>
</dbReference>
<dbReference type="InterPro" id="IPR043128">
    <property type="entry name" value="Rev_trsase/Diguanyl_cyclase"/>
</dbReference>
<name>A0AAF0U1A8_SOLVR</name>
<organism evidence="2 3">
    <name type="scientific">Solanum verrucosum</name>
    <dbReference type="NCBI Taxonomy" id="315347"/>
    <lineage>
        <taxon>Eukaryota</taxon>
        <taxon>Viridiplantae</taxon>
        <taxon>Streptophyta</taxon>
        <taxon>Embryophyta</taxon>
        <taxon>Tracheophyta</taxon>
        <taxon>Spermatophyta</taxon>
        <taxon>Magnoliopsida</taxon>
        <taxon>eudicotyledons</taxon>
        <taxon>Gunneridae</taxon>
        <taxon>Pentapetalae</taxon>
        <taxon>asterids</taxon>
        <taxon>lamiids</taxon>
        <taxon>Solanales</taxon>
        <taxon>Solanaceae</taxon>
        <taxon>Solanoideae</taxon>
        <taxon>Solaneae</taxon>
        <taxon>Solanum</taxon>
    </lineage>
</organism>
<evidence type="ECO:0000313" key="2">
    <source>
        <dbReference type="EMBL" id="WMV37418.1"/>
    </source>
</evidence>
<dbReference type="InterPro" id="IPR000477">
    <property type="entry name" value="RT_dom"/>
</dbReference>
<protein>
    <recommendedName>
        <fullName evidence="1">Reverse transcriptase domain-containing protein</fullName>
    </recommendedName>
</protein>
<feature type="domain" description="Reverse transcriptase" evidence="1">
    <location>
        <begin position="4"/>
        <end position="69"/>
    </location>
</feature>
<keyword evidence="3" id="KW-1185">Reference proteome</keyword>
<evidence type="ECO:0000259" key="1">
    <source>
        <dbReference type="Pfam" id="PF00078"/>
    </source>
</evidence>
<proteinExistence type="predicted"/>
<dbReference type="Gene3D" id="3.30.70.270">
    <property type="match status" value="1"/>
</dbReference>
<gene>
    <name evidence="2" type="ORF">MTR67_030803</name>
</gene>